<reference evidence="4" key="1">
    <citation type="submission" date="2019-09" db="EMBL/GenBank/DDBJ databases">
        <title>Antimicrobial potential of Antarctic Bacteria.</title>
        <authorList>
            <person name="Benaud N."/>
            <person name="Edwards R.J."/>
            <person name="Ferrari B.C."/>
        </authorList>
    </citation>
    <scope>NUCLEOTIDE SEQUENCE [LARGE SCALE GENOMIC DNA]</scope>
    <source>
        <strain evidence="4">INR9</strain>
    </source>
</reference>
<protein>
    <submittedName>
        <fullName evidence="3">Universal stress protein</fullName>
    </submittedName>
</protein>
<evidence type="ECO:0000313" key="3">
    <source>
        <dbReference type="EMBL" id="QNE36974.1"/>
    </source>
</evidence>
<dbReference type="AlphaFoldDB" id="A0A7G6YEQ9"/>
<dbReference type="RefSeq" id="WP_185276402.1">
    <property type="nucleotide sequence ID" value="NZ_CP043641.1"/>
</dbReference>
<dbReference type="PANTHER" id="PTHR46268">
    <property type="entry name" value="STRESS RESPONSE PROTEIN NHAX"/>
    <property type="match status" value="1"/>
</dbReference>
<proteinExistence type="inferred from homology"/>
<dbReference type="EMBL" id="CP043641">
    <property type="protein sequence ID" value="QNE36974.1"/>
    <property type="molecule type" value="Genomic_DNA"/>
</dbReference>
<dbReference type="Proteomes" id="UP000515511">
    <property type="component" value="Chromosome"/>
</dbReference>
<dbReference type="KEGG" id="lse:F1C12_18895"/>
<evidence type="ECO:0000313" key="4">
    <source>
        <dbReference type="Proteomes" id="UP000515511"/>
    </source>
</evidence>
<dbReference type="PANTHER" id="PTHR46268:SF6">
    <property type="entry name" value="UNIVERSAL STRESS PROTEIN UP12"/>
    <property type="match status" value="1"/>
</dbReference>
<accession>A0A7G6YEQ9</accession>
<comment type="similarity">
    <text evidence="1">Belongs to the universal stress protein A family.</text>
</comment>
<name>A0A7G6YEQ9_9MICO</name>
<evidence type="ECO:0000256" key="1">
    <source>
        <dbReference type="ARBA" id="ARBA00008791"/>
    </source>
</evidence>
<feature type="domain" description="UspA" evidence="2">
    <location>
        <begin position="1"/>
        <end position="133"/>
    </location>
</feature>
<dbReference type="PRINTS" id="PR01438">
    <property type="entry name" value="UNVRSLSTRESS"/>
</dbReference>
<feature type="domain" description="UspA" evidence="2">
    <location>
        <begin position="145"/>
        <end position="280"/>
    </location>
</feature>
<dbReference type="CDD" id="cd00293">
    <property type="entry name" value="USP-like"/>
    <property type="match status" value="1"/>
</dbReference>
<dbReference type="Gene3D" id="3.40.50.620">
    <property type="entry name" value="HUPs"/>
    <property type="match status" value="2"/>
</dbReference>
<dbReference type="Pfam" id="PF00582">
    <property type="entry name" value="Usp"/>
    <property type="match status" value="2"/>
</dbReference>
<gene>
    <name evidence="3" type="ORF">F1C12_18895</name>
</gene>
<evidence type="ECO:0000259" key="2">
    <source>
        <dbReference type="Pfam" id="PF00582"/>
    </source>
</evidence>
<dbReference type="InterPro" id="IPR006016">
    <property type="entry name" value="UspA"/>
</dbReference>
<sequence length="286" mass="30804">MNDRTVVGWDGSEEAGVALEWAVRRAKAEHDSIVLVDVEDVDALAPGQVVTDEMVARRHLAADAEAQRVTDANGGLRVSTHVMAGERLDELQRFSRADNLLVVGTGRRHWPHVRYDWSLGSRLAARARGAVAVIPALPEPTHTAVVVGVDGSEVSLKAARFAAREARRLGGRLRLVHAWLDPLVGIPEVQQPDGRFTVDLEAEHDAILQSVARTVRAANPDLEVTASLIRDDARQAVLSSLGDAALLVVGTEQARGLDRMMLGSVSHALILAIRVPTIVVAPECLI</sequence>
<dbReference type="InterPro" id="IPR006015">
    <property type="entry name" value="Universal_stress_UspA"/>
</dbReference>
<organism evidence="3 4">
    <name type="scientific">Leifsonia shinshuensis</name>
    <dbReference type="NCBI Taxonomy" id="150026"/>
    <lineage>
        <taxon>Bacteria</taxon>
        <taxon>Bacillati</taxon>
        <taxon>Actinomycetota</taxon>
        <taxon>Actinomycetes</taxon>
        <taxon>Micrococcales</taxon>
        <taxon>Microbacteriaceae</taxon>
        <taxon>Leifsonia</taxon>
    </lineage>
</organism>
<dbReference type="SUPFAM" id="SSF52402">
    <property type="entry name" value="Adenine nucleotide alpha hydrolases-like"/>
    <property type="match status" value="2"/>
</dbReference>
<dbReference type="InterPro" id="IPR014729">
    <property type="entry name" value="Rossmann-like_a/b/a_fold"/>
</dbReference>